<evidence type="ECO:0000313" key="2">
    <source>
        <dbReference type="EMBL" id="GAA57811.1"/>
    </source>
</evidence>
<protein>
    <submittedName>
        <fullName evidence="2">DnaJ homolog subfamily C member 13</fullName>
    </submittedName>
</protein>
<proteinExistence type="predicted"/>
<dbReference type="GO" id="GO:0010008">
    <property type="term" value="C:endosome membrane"/>
    <property type="evidence" value="ECO:0007669"/>
    <property type="project" value="TreeGrafter"/>
</dbReference>
<dbReference type="SUPFAM" id="SSF46565">
    <property type="entry name" value="Chaperone J-domain"/>
    <property type="match status" value="1"/>
</dbReference>
<dbReference type="InterPro" id="IPR001623">
    <property type="entry name" value="DnaJ_domain"/>
</dbReference>
<dbReference type="CDD" id="cd06257">
    <property type="entry name" value="DnaJ"/>
    <property type="match status" value="1"/>
</dbReference>
<feature type="non-terminal residue" evidence="2">
    <location>
        <position position="1"/>
    </location>
</feature>
<reference key="2">
    <citation type="submission" date="2011-10" db="EMBL/GenBank/DDBJ databases">
        <title>The genome and transcriptome sequence of Clonorchis sinensis provide insights into the carcinogenic liver fluke.</title>
        <authorList>
            <person name="Wang X."/>
            <person name="Huang Y."/>
            <person name="Chen W."/>
            <person name="Liu H."/>
            <person name="Guo L."/>
            <person name="Chen Y."/>
            <person name="Luo F."/>
            <person name="Zhou W."/>
            <person name="Sun J."/>
            <person name="Mao Q."/>
            <person name="Liang P."/>
            <person name="Zhou C."/>
            <person name="Tian Y."/>
            <person name="Men J."/>
            <person name="Lv X."/>
            <person name="Huang L."/>
            <person name="Zhou J."/>
            <person name="Hu Y."/>
            <person name="Li R."/>
            <person name="Zhang F."/>
            <person name="Lei H."/>
            <person name="Li X."/>
            <person name="Hu X."/>
            <person name="Liang C."/>
            <person name="Xu J."/>
            <person name="Wu Z."/>
            <person name="Yu X."/>
        </authorList>
    </citation>
    <scope>NUCLEOTIDE SEQUENCE</scope>
    <source>
        <strain>Henan</strain>
    </source>
</reference>
<dbReference type="InterPro" id="IPR016024">
    <property type="entry name" value="ARM-type_fold"/>
</dbReference>
<accession>G7YXY2</accession>
<dbReference type="InterPro" id="IPR036869">
    <property type="entry name" value="J_dom_sf"/>
</dbReference>
<name>G7YXY2_CLOSI</name>
<feature type="domain" description="J" evidence="1">
    <location>
        <begin position="285"/>
        <end position="360"/>
    </location>
</feature>
<gene>
    <name evidence="2" type="ORF">CLF_113226</name>
</gene>
<dbReference type="AlphaFoldDB" id="G7YXY2"/>
<organism evidence="2 3">
    <name type="scientific">Clonorchis sinensis</name>
    <name type="common">Chinese liver fluke</name>
    <dbReference type="NCBI Taxonomy" id="79923"/>
    <lineage>
        <taxon>Eukaryota</taxon>
        <taxon>Metazoa</taxon>
        <taxon>Spiralia</taxon>
        <taxon>Lophotrochozoa</taxon>
        <taxon>Platyhelminthes</taxon>
        <taxon>Trematoda</taxon>
        <taxon>Digenea</taxon>
        <taxon>Opisthorchiida</taxon>
        <taxon>Opisthorchiata</taxon>
        <taxon>Opisthorchiidae</taxon>
        <taxon>Clonorchis</taxon>
    </lineage>
</organism>
<dbReference type="PANTHER" id="PTHR36983:SF2">
    <property type="entry name" value="DNAJ HOMOLOG SUBFAMILY C MEMBER 13"/>
    <property type="match status" value="1"/>
</dbReference>
<dbReference type="EMBL" id="DF145070">
    <property type="protein sequence ID" value="GAA57811.1"/>
    <property type="molecule type" value="Genomic_DNA"/>
</dbReference>
<evidence type="ECO:0000259" key="1">
    <source>
        <dbReference type="PROSITE" id="PS50076"/>
    </source>
</evidence>
<dbReference type="InterPro" id="IPR044978">
    <property type="entry name" value="GRV2/DNAJC13"/>
</dbReference>
<evidence type="ECO:0000313" key="3">
    <source>
        <dbReference type="Proteomes" id="UP000008909"/>
    </source>
</evidence>
<dbReference type="SUPFAM" id="SSF48371">
    <property type="entry name" value="ARM repeat"/>
    <property type="match status" value="1"/>
</dbReference>
<dbReference type="GO" id="GO:2000641">
    <property type="term" value="P:regulation of early endosome to late endosome transport"/>
    <property type="evidence" value="ECO:0007669"/>
    <property type="project" value="InterPro"/>
</dbReference>
<reference evidence="2" key="1">
    <citation type="journal article" date="2011" name="Genome Biol.">
        <title>The draft genome of the carcinogenic human liver fluke Clonorchis sinensis.</title>
        <authorList>
            <person name="Wang X."/>
            <person name="Chen W."/>
            <person name="Huang Y."/>
            <person name="Sun J."/>
            <person name="Men J."/>
            <person name="Liu H."/>
            <person name="Luo F."/>
            <person name="Guo L."/>
            <person name="Lv X."/>
            <person name="Deng C."/>
            <person name="Zhou C."/>
            <person name="Fan Y."/>
            <person name="Li X."/>
            <person name="Huang L."/>
            <person name="Hu Y."/>
            <person name="Liang C."/>
            <person name="Hu X."/>
            <person name="Xu J."/>
            <person name="Yu X."/>
        </authorList>
    </citation>
    <scope>NUCLEOTIDE SEQUENCE [LARGE SCALE GENOMIC DNA]</scope>
    <source>
        <strain evidence="2">Henan</strain>
    </source>
</reference>
<dbReference type="Proteomes" id="UP000008909">
    <property type="component" value="Unassembled WGS sequence"/>
</dbReference>
<dbReference type="Gene3D" id="1.10.287.110">
    <property type="entry name" value="DnaJ domain"/>
    <property type="match status" value="1"/>
</dbReference>
<keyword evidence="3" id="KW-1185">Reference proteome</keyword>
<dbReference type="PROSITE" id="PS50076">
    <property type="entry name" value="DNAJ_2"/>
    <property type="match status" value="1"/>
</dbReference>
<dbReference type="GO" id="GO:0007032">
    <property type="term" value="P:endosome organization"/>
    <property type="evidence" value="ECO:0007669"/>
    <property type="project" value="InterPro"/>
</dbReference>
<dbReference type="PANTHER" id="PTHR36983">
    <property type="entry name" value="DNAJ HOMOLOG SUBFAMILY C MEMBER 13"/>
    <property type="match status" value="1"/>
</dbReference>
<sequence>TEGVGSLIDQLGYSQGALLDYTTLAIRCVDVLRKLCDSCCSRDLRGGVVRPLPKPRRVISQPQCLTHLTQLLLTFDPPLVERVVSLLHVLLDQNPCLPRLYLTGVFFFILMYTGSNVLPIARFLKDVHLLQAFRLEDSHHMSSTDLTSRSVLGNMLPDAMIAYLENHPAEKFAEIFLGNFDSPEAIWNAEMRRFLIGRIASHLADFSPRLHSNTRAVYQYIGIPLIVYPQLENELFCHNYYLRHLCDTIRFPDWPIRDPIALLRDILRAWREENEKKPVDMSYNDAIHELGLEASQLNPSNEEALIRRAYYQISIKYHPDKNPDGRTTHYLLVIIWDGKPNVNTDASLPRIHKVYLTILE</sequence>
<dbReference type="GO" id="GO:0006898">
    <property type="term" value="P:receptor-mediated endocytosis"/>
    <property type="evidence" value="ECO:0007669"/>
    <property type="project" value="TreeGrafter"/>
</dbReference>